<dbReference type="Proteomes" id="UP000199064">
    <property type="component" value="Unassembled WGS sequence"/>
</dbReference>
<dbReference type="PROSITE" id="PS00165">
    <property type="entry name" value="DEHYDRATASE_SER_THR"/>
    <property type="match status" value="1"/>
</dbReference>
<dbReference type="GO" id="GO:0006565">
    <property type="term" value="P:L-serine catabolic process"/>
    <property type="evidence" value="ECO:0007669"/>
    <property type="project" value="TreeGrafter"/>
</dbReference>
<dbReference type="EMBL" id="FNSL01000001">
    <property type="protein sequence ID" value="SEB35263.1"/>
    <property type="molecule type" value="Genomic_DNA"/>
</dbReference>
<evidence type="ECO:0000256" key="4">
    <source>
        <dbReference type="ARBA" id="ARBA00023239"/>
    </source>
</evidence>
<gene>
    <name evidence="6" type="ORF">SAMN05216452_0226</name>
</gene>
<keyword evidence="3" id="KW-0663">Pyridoxal phosphate</keyword>
<dbReference type="NCBIfam" id="TIGR02991">
    <property type="entry name" value="ectoine_eutB"/>
    <property type="match status" value="1"/>
</dbReference>
<dbReference type="CDD" id="cd01562">
    <property type="entry name" value="Thr-dehyd"/>
    <property type="match status" value="1"/>
</dbReference>
<evidence type="ECO:0000256" key="2">
    <source>
        <dbReference type="ARBA" id="ARBA00010869"/>
    </source>
</evidence>
<evidence type="ECO:0000313" key="6">
    <source>
        <dbReference type="EMBL" id="SEB35263.1"/>
    </source>
</evidence>
<dbReference type="InterPro" id="IPR036052">
    <property type="entry name" value="TrpB-like_PALP_sf"/>
</dbReference>
<dbReference type="InterPro" id="IPR001926">
    <property type="entry name" value="TrpB-like_PALP"/>
</dbReference>
<dbReference type="InterPro" id="IPR000634">
    <property type="entry name" value="Ser/Thr_deHydtase_PyrdxlP-BS"/>
</dbReference>
<dbReference type="GO" id="GO:0004794">
    <property type="term" value="F:threonine deaminase activity"/>
    <property type="evidence" value="ECO:0007669"/>
    <property type="project" value="TreeGrafter"/>
</dbReference>
<organism evidence="6 7">
    <name type="scientific">Nitratireductor aquibiodomus</name>
    <dbReference type="NCBI Taxonomy" id="204799"/>
    <lineage>
        <taxon>Bacteria</taxon>
        <taxon>Pseudomonadati</taxon>
        <taxon>Pseudomonadota</taxon>
        <taxon>Alphaproteobacteria</taxon>
        <taxon>Hyphomicrobiales</taxon>
        <taxon>Phyllobacteriaceae</taxon>
        <taxon>Nitratireductor</taxon>
    </lineage>
</organism>
<dbReference type="PANTHER" id="PTHR48078:SF6">
    <property type="entry name" value="L-THREONINE DEHYDRATASE CATABOLIC TDCB"/>
    <property type="match status" value="1"/>
</dbReference>
<evidence type="ECO:0000259" key="5">
    <source>
        <dbReference type="Pfam" id="PF00291"/>
    </source>
</evidence>
<dbReference type="Gene3D" id="3.40.50.1100">
    <property type="match status" value="2"/>
</dbReference>
<sequence length="340" mass="35381">MSHRATLALADILAARRRIAGIATRDTPLPPSPFLSRLAGDDFLLKLEIGQASGAFKLRGAANAVLTLPDDATGVTCCSTGNHGRAVAYAARARGLRAVICMSKLVPEAKIAGIRALGAEARIIGASQDEAQVESRRLADEEGFCEISPFDDLAVIAGQGTIGLELLEQRPDLQTVLIPLSGGGLAGGIAFALKTIKPSIRVIGITMERGAAMHASLAAAMPVAVTEVASLADSLGGGIGLENRHSFELCRNHLDDVVLVTEEEIYRAMQAHYFEDRLVCEGASAVGAAALMAGKISGRIGPTATLITGRNVDMRVFTDIVCGRDVALGDTIIKGAPHAA</sequence>
<dbReference type="GO" id="GO:0009097">
    <property type="term" value="P:isoleucine biosynthetic process"/>
    <property type="evidence" value="ECO:0007669"/>
    <property type="project" value="TreeGrafter"/>
</dbReference>
<dbReference type="GO" id="GO:0003941">
    <property type="term" value="F:L-serine ammonia-lyase activity"/>
    <property type="evidence" value="ECO:0007669"/>
    <property type="project" value="TreeGrafter"/>
</dbReference>
<dbReference type="FunFam" id="3.40.50.1100:FF:000005">
    <property type="entry name" value="Threonine dehydratase catabolic"/>
    <property type="match status" value="1"/>
</dbReference>
<accession>A0A1H4IMT3</accession>
<feature type="domain" description="Tryptophan synthase beta chain-like PALP" evidence="5">
    <location>
        <begin position="24"/>
        <end position="307"/>
    </location>
</feature>
<dbReference type="GO" id="GO:0006567">
    <property type="term" value="P:L-threonine catabolic process"/>
    <property type="evidence" value="ECO:0007669"/>
    <property type="project" value="TreeGrafter"/>
</dbReference>
<evidence type="ECO:0000256" key="1">
    <source>
        <dbReference type="ARBA" id="ARBA00001933"/>
    </source>
</evidence>
<dbReference type="PANTHER" id="PTHR48078">
    <property type="entry name" value="THREONINE DEHYDRATASE, MITOCHONDRIAL-RELATED"/>
    <property type="match status" value="1"/>
</dbReference>
<dbReference type="GO" id="GO:0030170">
    <property type="term" value="F:pyridoxal phosphate binding"/>
    <property type="evidence" value="ECO:0007669"/>
    <property type="project" value="InterPro"/>
</dbReference>
<keyword evidence="7" id="KW-1185">Reference proteome</keyword>
<dbReference type="InterPro" id="IPR050147">
    <property type="entry name" value="Ser/Thr_Dehydratase"/>
</dbReference>
<reference evidence="7" key="1">
    <citation type="submission" date="2016-10" db="EMBL/GenBank/DDBJ databases">
        <authorList>
            <person name="Varghese N."/>
            <person name="Submissions S."/>
        </authorList>
    </citation>
    <scope>NUCLEOTIDE SEQUENCE [LARGE SCALE GENOMIC DNA]</scope>
    <source>
        <strain evidence="7">ES.061</strain>
    </source>
</reference>
<dbReference type="NCBIfam" id="NF005680">
    <property type="entry name" value="PRK07476.1"/>
    <property type="match status" value="1"/>
</dbReference>
<dbReference type="RefSeq" id="WP_090326099.1">
    <property type="nucleotide sequence ID" value="NZ_FNSL01000001.1"/>
</dbReference>
<proteinExistence type="inferred from homology"/>
<comment type="similarity">
    <text evidence="2">Belongs to the serine/threonine dehydratase family.</text>
</comment>
<protein>
    <submittedName>
        <fullName evidence="6">Threonine dehydratase</fullName>
    </submittedName>
</protein>
<dbReference type="Pfam" id="PF00291">
    <property type="entry name" value="PALP"/>
    <property type="match status" value="1"/>
</dbReference>
<evidence type="ECO:0000256" key="3">
    <source>
        <dbReference type="ARBA" id="ARBA00022898"/>
    </source>
</evidence>
<dbReference type="AlphaFoldDB" id="A0A1H4IMT3"/>
<keyword evidence="4" id="KW-0456">Lyase</keyword>
<evidence type="ECO:0000313" key="7">
    <source>
        <dbReference type="Proteomes" id="UP000199064"/>
    </source>
</evidence>
<name>A0A1H4IMT3_9HYPH</name>
<dbReference type="SUPFAM" id="SSF53686">
    <property type="entry name" value="Tryptophan synthase beta subunit-like PLP-dependent enzymes"/>
    <property type="match status" value="1"/>
</dbReference>
<dbReference type="InterPro" id="IPR014333">
    <property type="entry name" value="Ectoine_EutB"/>
</dbReference>
<comment type="cofactor">
    <cofactor evidence="1">
        <name>pyridoxal 5'-phosphate</name>
        <dbReference type="ChEBI" id="CHEBI:597326"/>
    </cofactor>
</comment>